<reference evidence="2 3" key="1">
    <citation type="submission" date="2015-12" db="EMBL/GenBank/DDBJ databases">
        <title>The genome of Folsomia candida.</title>
        <authorList>
            <person name="Faddeeva A."/>
            <person name="Derks M.F."/>
            <person name="Anvar Y."/>
            <person name="Smit S."/>
            <person name="Van Straalen N."/>
            <person name="Roelofs D."/>
        </authorList>
    </citation>
    <scope>NUCLEOTIDE SEQUENCE [LARGE SCALE GENOMIC DNA]</scope>
    <source>
        <strain evidence="2 3">VU population</strain>
        <tissue evidence="2">Whole body</tissue>
    </source>
</reference>
<keyword evidence="1" id="KW-0812">Transmembrane</keyword>
<evidence type="ECO:0000313" key="2">
    <source>
        <dbReference type="EMBL" id="OXA58184.1"/>
    </source>
</evidence>
<keyword evidence="3" id="KW-1185">Reference proteome</keyword>
<feature type="transmembrane region" description="Helical" evidence="1">
    <location>
        <begin position="54"/>
        <end position="71"/>
    </location>
</feature>
<accession>A0A226EME5</accession>
<dbReference type="Proteomes" id="UP000198287">
    <property type="component" value="Unassembled WGS sequence"/>
</dbReference>
<dbReference type="AlphaFoldDB" id="A0A226EME5"/>
<comment type="caution">
    <text evidence="2">The sequence shown here is derived from an EMBL/GenBank/DDBJ whole genome shotgun (WGS) entry which is preliminary data.</text>
</comment>
<gene>
    <name evidence="2" type="ORF">Fcan01_06991</name>
</gene>
<sequence>MVSAILLMVDISFGYVNRATFCSFVNTSLDYYIYLKETYANQLGAKWRNGCEEILLALRAVMFIMPFLLTIQYFQHPERPIYTVSLLPPSDSLFYTFFAHIGYGIFLFLLQISSASTILGFISPTLGIIFCFMSIIEEMKAGRKVYRMKPGFRKPENLRILVRIMQLLSTQINVISRQVIMAEQTLITYTGTICIFSAIRFWGQLSISATSVLILTAISAVGLWTMVITVSAHTYTNTEKALNTWRNYTNWSAFEKLQMKKFRKSVRPIQLEFGGFYYIRPKKILTFCNTMVWLVVRCLLTISDTHNNHGIN</sequence>
<proteinExistence type="predicted"/>
<feature type="transmembrane region" description="Helical" evidence="1">
    <location>
        <begin position="92"/>
        <end position="112"/>
    </location>
</feature>
<feature type="transmembrane region" description="Helical" evidence="1">
    <location>
        <begin position="118"/>
        <end position="139"/>
    </location>
</feature>
<evidence type="ECO:0000256" key="1">
    <source>
        <dbReference type="SAM" id="Phobius"/>
    </source>
</evidence>
<feature type="transmembrane region" description="Helical" evidence="1">
    <location>
        <begin position="212"/>
        <end position="232"/>
    </location>
</feature>
<evidence type="ECO:0000313" key="3">
    <source>
        <dbReference type="Proteomes" id="UP000198287"/>
    </source>
</evidence>
<keyword evidence="1" id="KW-0472">Membrane</keyword>
<dbReference type="EMBL" id="LNIX01000003">
    <property type="protein sequence ID" value="OXA58184.1"/>
    <property type="molecule type" value="Genomic_DNA"/>
</dbReference>
<organism evidence="2 3">
    <name type="scientific">Folsomia candida</name>
    <name type="common">Springtail</name>
    <dbReference type="NCBI Taxonomy" id="158441"/>
    <lineage>
        <taxon>Eukaryota</taxon>
        <taxon>Metazoa</taxon>
        <taxon>Ecdysozoa</taxon>
        <taxon>Arthropoda</taxon>
        <taxon>Hexapoda</taxon>
        <taxon>Collembola</taxon>
        <taxon>Entomobryomorpha</taxon>
        <taxon>Isotomoidea</taxon>
        <taxon>Isotomidae</taxon>
        <taxon>Proisotominae</taxon>
        <taxon>Folsomia</taxon>
    </lineage>
</organism>
<protein>
    <submittedName>
        <fullName evidence="2">Uncharacterized protein</fullName>
    </submittedName>
</protein>
<name>A0A226EME5_FOLCA</name>
<keyword evidence="1" id="KW-1133">Transmembrane helix</keyword>